<dbReference type="Pfam" id="PF06644">
    <property type="entry name" value="ATP11"/>
    <property type="match status" value="1"/>
</dbReference>
<dbReference type="InterPro" id="IPR010591">
    <property type="entry name" value="ATP11"/>
</dbReference>
<comment type="similarity">
    <text evidence="2">Belongs to the ATP11 family.</text>
</comment>
<accession>A0A1E4RQP7</accession>
<evidence type="ECO:0000256" key="4">
    <source>
        <dbReference type="ARBA" id="ARBA00023128"/>
    </source>
</evidence>
<dbReference type="EMBL" id="KV454538">
    <property type="protein sequence ID" value="ODV69614.1"/>
    <property type="molecule type" value="Genomic_DNA"/>
</dbReference>
<sequence>MFRNSIRSIRPSSLRAVTRFNALATRAYATAPDKTTDAFIKYQEKLDQKAKSLGLKDAAELQEKLKEDIELKKKEFNAVDPLKELEAYERKKAEEIQKNKDSKTIKVRSPVDKDAPVAPYKTLDSFIDVEKAKELPAKELQFIWRARFQNKEGNFHAALNSIQFAKMYANAFKNPSFILPLPKTEDGYEMHFVQWSFVGPKTTHCMLTTVAEYKLHKEYAKPHTTLMFHQDLADKTDLVLMNGQLEADVPLTMEEAQLLILNVQRFYGGLTDKEGSKRKLELLRDFTSGNPNFDMDKLINEAASLD</sequence>
<reference evidence="6" key="1">
    <citation type="submission" date="2016-05" db="EMBL/GenBank/DDBJ databases">
        <title>Comparative genomics of biotechnologically important yeasts.</title>
        <authorList>
            <consortium name="DOE Joint Genome Institute"/>
            <person name="Riley R."/>
            <person name="Haridas S."/>
            <person name="Wolfe K.H."/>
            <person name="Lopes M.R."/>
            <person name="Hittinger C.T."/>
            <person name="Goker M."/>
            <person name="Salamov A."/>
            <person name="Wisecaver J."/>
            <person name="Long T.M."/>
            <person name="Aerts A.L."/>
            <person name="Barry K."/>
            <person name="Choi C."/>
            <person name="Clum A."/>
            <person name="Coughlan A.Y."/>
            <person name="Deshpande S."/>
            <person name="Douglass A.P."/>
            <person name="Hanson S.J."/>
            <person name="Klenk H.-P."/>
            <person name="Labutti K."/>
            <person name="Lapidus A."/>
            <person name="Lindquist E."/>
            <person name="Lipzen A."/>
            <person name="Meier-Kolthoff J.P."/>
            <person name="Ohm R.A."/>
            <person name="Otillar R.P."/>
            <person name="Pangilinan J."/>
            <person name="Peng Y."/>
            <person name="Rokas A."/>
            <person name="Rosa C.A."/>
            <person name="Scheuner C."/>
            <person name="Sibirny A.A."/>
            <person name="Slot J.C."/>
            <person name="Stielow J.B."/>
            <person name="Sun H."/>
            <person name="Kurtzman C.P."/>
            <person name="Blackwell M."/>
            <person name="Grigoriev I.V."/>
            <person name="Jeffries T.W."/>
        </authorList>
    </citation>
    <scope>NUCLEOTIDE SEQUENCE [LARGE SCALE GENOMIC DNA]</scope>
    <source>
        <strain evidence="6">NRRL Y-1933</strain>
    </source>
</reference>
<keyword evidence="4" id="KW-0496">Mitochondrion</keyword>
<dbReference type="GO" id="GO:0033615">
    <property type="term" value="P:mitochondrial proton-transporting ATP synthase complex assembly"/>
    <property type="evidence" value="ECO:0007669"/>
    <property type="project" value="EnsemblFungi"/>
</dbReference>
<organism evidence="5 6">
    <name type="scientific">Hyphopichia burtonii NRRL Y-1933</name>
    <dbReference type="NCBI Taxonomy" id="984485"/>
    <lineage>
        <taxon>Eukaryota</taxon>
        <taxon>Fungi</taxon>
        <taxon>Dikarya</taxon>
        <taxon>Ascomycota</taxon>
        <taxon>Saccharomycotina</taxon>
        <taxon>Pichiomycetes</taxon>
        <taxon>Debaryomycetaceae</taxon>
        <taxon>Hyphopichia</taxon>
    </lineage>
</organism>
<protein>
    <submittedName>
        <fullName evidence="5">F1F0-ATPase complex assembly protein</fullName>
    </submittedName>
</protein>
<dbReference type="GO" id="GO:0005759">
    <property type="term" value="C:mitochondrial matrix"/>
    <property type="evidence" value="ECO:0007669"/>
    <property type="project" value="EnsemblFungi"/>
</dbReference>
<evidence type="ECO:0000256" key="1">
    <source>
        <dbReference type="ARBA" id="ARBA00004173"/>
    </source>
</evidence>
<dbReference type="GeneID" id="30997907"/>
<keyword evidence="3" id="KW-0809">Transit peptide</keyword>
<dbReference type="OrthoDB" id="16535at2759"/>
<dbReference type="RefSeq" id="XP_020078681.1">
    <property type="nucleotide sequence ID" value="XM_020223358.1"/>
</dbReference>
<evidence type="ECO:0000256" key="3">
    <source>
        <dbReference type="ARBA" id="ARBA00022946"/>
    </source>
</evidence>
<dbReference type="AlphaFoldDB" id="A0A1E4RQP7"/>
<comment type="subcellular location">
    <subcellularLocation>
        <location evidence="1">Mitochondrion</location>
    </subcellularLocation>
</comment>
<dbReference type="STRING" id="984485.A0A1E4RQP7"/>
<dbReference type="PANTHER" id="PTHR13126">
    <property type="entry name" value="CHAPERONE ATP11"/>
    <property type="match status" value="1"/>
</dbReference>
<evidence type="ECO:0000313" key="6">
    <source>
        <dbReference type="Proteomes" id="UP000095085"/>
    </source>
</evidence>
<name>A0A1E4RQP7_9ASCO</name>
<dbReference type="Proteomes" id="UP000095085">
    <property type="component" value="Unassembled WGS sequence"/>
</dbReference>
<proteinExistence type="inferred from homology"/>
<evidence type="ECO:0000256" key="2">
    <source>
        <dbReference type="ARBA" id="ARBA00009116"/>
    </source>
</evidence>
<gene>
    <name evidence="5" type="ORF">HYPBUDRAFT_3572</name>
</gene>
<keyword evidence="6" id="KW-1185">Reference proteome</keyword>
<dbReference type="GO" id="GO:0051082">
    <property type="term" value="F:unfolded protein binding"/>
    <property type="evidence" value="ECO:0007669"/>
    <property type="project" value="EnsemblFungi"/>
</dbReference>
<dbReference type="PANTHER" id="PTHR13126:SF0">
    <property type="entry name" value="ATP SYNTHASE MITOCHONDRIAL F1 COMPLEX ASSEMBLY FACTOR 1"/>
    <property type="match status" value="1"/>
</dbReference>
<evidence type="ECO:0000313" key="5">
    <source>
        <dbReference type="EMBL" id="ODV69614.1"/>
    </source>
</evidence>